<dbReference type="AlphaFoldDB" id="A0A8S0UWY7"/>
<dbReference type="Pfam" id="PF03195">
    <property type="entry name" value="LOB"/>
    <property type="match status" value="1"/>
</dbReference>
<dbReference type="EMBL" id="CACTIH010009050">
    <property type="protein sequence ID" value="CAA3021204.1"/>
    <property type="molecule type" value="Genomic_DNA"/>
</dbReference>
<protein>
    <recommendedName>
        <fullName evidence="2">LOB domain-containing protein</fullName>
    </recommendedName>
</protein>
<reference evidence="3 4" key="1">
    <citation type="submission" date="2019-12" db="EMBL/GenBank/DDBJ databases">
        <authorList>
            <person name="Alioto T."/>
            <person name="Alioto T."/>
            <person name="Gomez Garrido J."/>
        </authorList>
    </citation>
    <scope>NUCLEOTIDE SEQUENCE [LARGE SCALE GENOMIC DNA]</scope>
</reference>
<dbReference type="Gramene" id="OE9A086652T1">
    <property type="protein sequence ID" value="OE9A086652C1"/>
    <property type="gene ID" value="OE9A086652"/>
</dbReference>
<evidence type="ECO:0000256" key="1">
    <source>
        <dbReference type="ARBA" id="ARBA00005474"/>
    </source>
</evidence>
<organism evidence="3 4">
    <name type="scientific">Olea europaea subsp. europaea</name>
    <dbReference type="NCBI Taxonomy" id="158383"/>
    <lineage>
        <taxon>Eukaryota</taxon>
        <taxon>Viridiplantae</taxon>
        <taxon>Streptophyta</taxon>
        <taxon>Embryophyta</taxon>
        <taxon>Tracheophyta</taxon>
        <taxon>Spermatophyta</taxon>
        <taxon>Magnoliopsida</taxon>
        <taxon>eudicotyledons</taxon>
        <taxon>Gunneridae</taxon>
        <taxon>Pentapetalae</taxon>
        <taxon>asterids</taxon>
        <taxon>lamiids</taxon>
        <taxon>Lamiales</taxon>
        <taxon>Oleaceae</taxon>
        <taxon>Oleeae</taxon>
        <taxon>Olea</taxon>
    </lineage>
</organism>
<dbReference type="OrthoDB" id="1893065at2759"/>
<sequence length="232" mass="25997">MNLAPKSANSAAEGSTVSSQACAACKYQRRKCAPNCSLAPYFPADRQKDFLNAQKLFGVSNIKKILKNVKQNEKEAAMRSIIFQANMRAIHPVGGCCHVIKELESYIQFYKAELDFVLHQIAICRAQALENEIQNMGSYQKLGLDNQEVDGMDIDTMGTWDGQPLLVEKMKDLKPDLGAFKERQINNPWKTQASNEEEGRGGVGGGKERSYELYYDHVKSDSASTIHHFWSL</sequence>
<proteinExistence type="inferred from homology"/>
<name>A0A8S0UWY7_OLEEU</name>
<evidence type="ECO:0000313" key="4">
    <source>
        <dbReference type="Proteomes" id="UP000594638"/>
    </source>
</evidence>
<dbReference type="Proteomes" id="UP000594638">
    <property type="component" value="Unassembled WGS sequence"/>
</dbReference>
<keyword evidence="4" id="KW-1185">Reference proteome</keyword>
<dbReference type="PANTHER" id="PTHR31301:SF186">
    <property type="entry name" value="OS09G0364100 PROTEIN"/>
    <property type="match status" value="1"/>
</dbReference>
<gene>
    <name evidence="3" type="ORF">OLEA9_A086652</name>
</gene>
<dbReference type="InterPro" id="IPR004883">
    <property type="entry name" value="LOB"/>
</dbReference>
<dbReference type="PANTHER" id="PTHR31301">
    <property type="entry name" value="LOB DOMAIN-CONTAINING PROTEIN 4-RELATED"/>
    <property type="match status" value="1"/>
</dbReference>
<feature type="domain" description="LOB" evidence="2">
    <location>
        <begin position="20"/>
        <end position="121"/>
    </location>
</feature>
<comment type="similarity">
    <text evidence="1">Belongs to the LOB domain-containing protein family.</text>
</comment>
<evidence type="ECO:0000259" key="2">
    <source>
        <dbReference type="PROSITE" id="PS50891"/>
    </source>
</evidence>
<accession>A0A8S0UWY7</accession>
<dbReference type="PROSITE" id="PS50891">
    <property type="entry name" value="LOB"/>
    <property type="match status" value="1"/>
</dbReference>
<comment type="caution">
    <text evidence="3">The sequence shown here is derived from an EMBL/GenBank/DDBJ whole genome shotgun (WGS) entry which is preliminary data.</text>
</comment>
<evidence type="ECO:0000313" key="3">
    <source>
        <dbReference type="EMBL" id="CAA3021204.1"/>
    </source>
</evidence>